<dbReference type="Proteomes" id="UP001162793">
    <property type="component" value="Unassembled WGS sequence"/>
</dbReference>
<organism evidence="4 5">
    <name type="scientific">Ralstonia chuxiongensis</name>
    <dbReference type="NCBI Taxonomy" id="2957504"/>
    <lineage>
        <taxon>Bacteria</taxon>
        <taxon>Pseudomonadati</taxon>
        <taxon>Pseudomonadota</taxon>
        <taxon>Betaproteobacteria</taxon>
        <taxon>Burkholderiales</taxon>
        <taxon>Burkholderiaceae</taxon>
        <taxon>Ralstonia</taxon>
    </lineage>
</organism>
<dbReference type="FunFam" id="3.30.2040.10:FF:000001">
    <property type="entry name" value="D-glutamate cyclase, mitochondrial"/>
    <property type="match status" value="1"/>
</dbReference>
<evidence type="ECO:0000256" key="2">
    <source>
        <dbReference type="ARBA" id="ARBA00023239"/>
    </source>
</evidence>
<dbReference type="RefSeq" id="WP_253542915.1">
    <property type="nucleotide sequence ID" value="NZ_JAMYWC010000011.1"/>
</dbReference>
<reference evidence="5" key="1">
    <citation type="journal article" date="2023" name="Front. Microbiol.">
        <title>Ralstonia chuxiongensis sp. nov., Ralstonia mojiangensis sp. nov., and Ralstonia soli sp. nov., isolated from tobacco fields, are three novel species in the family Burkholderiaceae.</title>
        <authorList>
            <person name="Lu C.H."/>
            <person name="Zhang Y.Y."/>
            <person name="Jiang N."/>
            <person name="Chen W."/>
            <person name="Shao X."/>
            <person name="Zhao Z.M."/>
            <person name="Lu W.L."/>
            <person name="Hu X."/>
            <person name="Xi Y.X."/>
            <person name="Zou S.Y."/>
            <person name="Wei Q.J."/>
            <person name="Lin Z.L."/>
            <person name="Gong L."/>
            <person name="Gai X.T."/>
            <person name="Zhang L.Q."/>
            <person name="Li J.Y."/>
            <person name="Jin Y."/>
            <person name="Xia Z.Y."/>
        </authorList>
    </citation>
    <scope>NUCLEOTIDE SEQUENCE [LARGE SCALE GENOMIC DNA]</scope>
    <source>
        <strain evidence="5">21YRMH01-3</strain>
    </source>
</reference>
<dbReference type="EC" id="4.2.1.-" evidence="3"/>
<dbReference type="InterPro" id="IPR038021">
    <property type="entry name" value="Putative_hydro-lyase"/>
</dbReference>
<evidence type="ECO:0000256" key="3">
    <source>
        <dbReference type="HAMAP-Rule" id="MF_01830"/>
    </source>
</evidence>
<evidence type="ECO:0000256" key="1">
    <source>
        <dbReference type="ARBA" id="ARBA00007896"/>
    </source>
</evidence>
<dbReference type="PANTHER" id="PTHR32022:SF10">
    <property type="entry name" value="D-GLUTAMATE CYCLASE, MITOCHONDRIAL"/>
    <property type="match status" value="1"/>
</dbReference>
<dbReference type="HAMAP" id="MF_01830">
    <property type="entry name" value="Hydro_lyase"/>
    <property type="match status" value="1"/>
</dbReference>
<dbReference type="GO" id="GO:0016829">
    <property type="term" value="F:lyase activity"/>
    <property type="evidence" value="ECO:0007669"/>
    <property type="project" value="UniProtKB-KW"/>
</dbReference>
<evidence type="ECO:0000313" key="5">
    <source>
        <dbReference type="Proteomes" id="UP001162793"/>
    </source>
</evidence>
<dbReference type="PIRSF" id="PIRSF029755">
    <property type="entry name" value="UCP029755"/>
    <property type="match status" value="1"/>
</dbReference>
<comment type="caution">
    <text evidence="4">The sequence shown here is derived from an EMBL/GenBank/DDBJ whole genome shotgun (WGS) entry which is preliminary data.</text>
</comment>
<keyword evidence="5" id="KW-1185">Reference proteome</keyword>
<dbReference type="SUPFAM" id="SSF160920">
    <property type="entry name" value="PSTPO5379-like"/>
    <property type="match status" value="1"/>
</dbReference>
<dbReference type="EMBL" id="JAMYWC010000011">
    <property type="protein sequence ID" value="MCP1175701.1"/>
    <property type="molecule type" value="Genomic_DNA"/>
</dbReference>
<dbReference type="Gene3D" id="3.30.2040.10">
    <property type="entry name" value="PSTPO5379-like domain"/>
    <property type="match status" value="1"/>
</dbReference>
<sequence length="267" mass="29049">MTSSIGLNALSSGLDVRLAARNGGLLGHTSGLAAEYVQANCVILPRAHAYDFLEYCLRNPVPCPVLAVSEPGDPRLPVCGADLDIRTDIPSYRIWRAGEMVEEVPDITVFWRLDLVTVLLGCSFSFEHALLAAGIKLRHVEQKKNVAMFRTNIQTEPFGPFGGNMVVTMRPMRPADAIRAVQITSRTPRVHGAPVHLAHAQSIGIKDLAAPDYGDPVDILPDEIPVFWGCGVTPQVALLQAKLDFCITHAPGCMLVTDMLNEDMVEQ</sequence>
<dbReference type="NCBIfam" id="NF003969">
    <property type="entry name" value="PRK05463.1"/>
    <property type="match status" value="1"/>
</dbReference>
<name>A0AA41WW34_9RALS</name>
<gene>
    <name evidence="4" type="ORF">NKG59_25325</name>
</gene>
<proteinExistence type="inferred from homology"/>
<dbReference type="Pfam" id="PF07286">
    <property type="entry name" value="D-Glu_cyclase"/>
    <property type="match status" value="1"/>
</dbReference>
<dbReference type="InterPro" id="IPR016938">
    <property type="entry name" value="UPF0317"/>
</dbReference>
<comment type="similarity">
    <text evidence="1 3">Belongs to the D-glutamate cyclase family.</text>
</comment>
<dbReference type="Gene3D" id="3.40.1640.10">
    <property type="entry name" value="PSTPO5379-like"/>
    <property type="match status" value="1"/>
</dbReference>
<accession>A0AA41WW34</accession>
<dbReference type="InterPro" id="IPR009906">
    <property type="entry name" value="D-Glu_cyclase"/>
</dbReference>
<evidence type="ECO:0000313" key="4">
    <source>
        <dbReference type="EMBL" id="MCP1175701.1"/>
    </source>
</evidence>
<keyword evidence="2 3" id="KW-0456">Lyase</keyword>
<protein>
    <recommendedName>
        <fullName evidence="3">Putative hydro-lyase NKG59_25325</fullName>
        <ecNumber evidence="3">4.2.1.-</ecNumber>
    </recommendedName>
</protein>
<dbReference type="PANTHER" id="PTHR32022">
    <property type="entry name" value="D-GLUTAMATE CYCLASE, MITOCHONDRIAL"/>
    <property type="match status" value="1"/>
</dbReference>
<dbReference type="AlphaFoldDB" id="A0AA41WW34"/>